<protein>
    <recommendedName>
        <fullName evidence="8">Major facilitator superfamily (MFS) profile domain-containing protein</fullName>
    </recommendedName>
</protein>
<reference evidence="9" key="1">
    <citation type="submission" date="2023-07" db="EMBL/GenBank/DDBJ databases">
        <authorList>
            <consortium name="AG Swart"/>
            <person name="Singh M."/>
            <person name="Singh A."/>
            <person name="Seah K."/>
            <person name="Emmerich C."/>
        </authorList>
    </citation>
    <scope>NUCLEOTIDE SEQUENCE</scope>
    <source>
        <strain evidence="9">DP1</strain>
    </source>
</reference>
<evidence type="ECO:0000256" key="7">
    <source>
        <dbReference type="SAM" id="Phobius"/>
    </source>
</evidence>
<dbReference type="PANTHER" id="PTHR23505:SF79">
    <property type="entry name" value="PROTEIN SPINSTER"/>
    <property type="match status" value="1"/>
</dbReference>
<dbReference type="InterPro" id="IPR011701">
    <property type="entry name" value="MFS"/>
</dbReference>
<feature type="transmembrane region" description="Helical" evidence="7">
    <location>
        <begin position="35"/>
        <end position="59"/>
    </location>
</feature>
<feature type="transmembrane region" description="Helical" evidence="7">
    <location>
        <begin position="79"/>
        <end position="102"/>
    </location>
</feature>
<dbReference type="InterPro" id="IPR020846">
    <property type="entry name" value="MFS_dom"/>
</dbReference>
<comment type="caution">
    <text evidence="9">The sequence shown here is derived from an EMBL/GenBank/DDBJ whole genome shotgun (WGS) entry which is preliminary data.</text>
</comment>
<dbReference type="PANTHER" id="PTHR23505">
    <property type="entry name" value="SPINSTER"/>
    <property type="match status" value="1"/>
</dbReference>
<dbReference type="Gene3D" id="1.20.1250.20">
    <property type="entry name" value="MFS general substrate transporter like domains"/>
    <property type="match status" value="1"/>
</dbReference>
<dbReference type="GO" id="GO:0016020">
    <property type="term" value="C:membrane"/>
    <property type="evidence" value="ECO:0007669"/>
    <property type="project" value="UniProtKB-SubCell"/>
</dbReference>
<dbReference type="InterPro" id="IPR036259">
    <property type="entry name" value="MFS_trans_sf"/>
</dbReference>
<dbReference type="Proteomes" id="UP001295684">
    <property type="component" value="Unassembled WGS sequence"/>
</dbReference>
<feature type="domain" description="Major facilitator superfamily (MFS) profile" evidence="8">
    <location>
        <begin position="38"/>
        <end position="452"/>
    </location>
</feature>
<evidence type="ECO:0000256" key="6">
    <source>
        <dbReference type="ARBA" id="ARBA00024338"/>
    </source>
</evidence>
<dbReference type="EMBL" id="CAMPGE010008733">
    <property type="protein sequence ID" value="CAI2367618.1"/>
    <property type="molecule type" value="Genomic_DNA"/>
</dbReference>
<keyword evidence="2" id="KW-0813">Transport</keyword>
<evidence type="ECO:0000256" key="5">
    <source>
        <dbReference type="ARBA" id="ARBA00023136"/>
    </source>
</evidence>
<feature type="transmembrane region" description="Helical" evidence="7">
    <location>
        <begin position="330"/>
        <end position="350"/>
    </location>
</feature>
<name>A0AAD1XDA2_EUPCR</name>
<proteinExistence type="inferred from homology"/>
<dbReference type="PROSITE" id="PS50850">
    <property type="entry name" value="MFS"/>
    <property type="match status" value="1"/>
</dbReference>
<feature type="transmembrane region" description="Helical" evidence="7">
    <location>
        <begin position="296"/>
        <end position="318"/>
    </location>
</feature>
<evidence type="ECO:0000256" key="3">
    <source>
        <dbReference type="ARBA" id="ARBA00022692"/>
    </source>
</evidence>
<dbReference type="SUPFAM" id="SSF103473">
    <property type="entry name" value="MFS general substrate transporter"/>
    <property type="match status" value="1"/>
</dbReference>
<feature type="transmembrane region" description="Helical" evidence="7">
    <location>
        <begin position="198"/>
        <end position="216"/>
    </location>
</feature>
<feature type="transmembrane region" description="Helical" evidence="7">
    <location>
        <begin position="388"/>
        <end position="409"/>
    </location>
</feature>
<accession>A0AAD1XDA2</accession>
<dbReference type="InterPro" id="IPR044770">
    <property type="entry name" value="MFS_spinster-like"/>
</dbReference>
<evidence type="ECO:0000313" key="10">
    <source>
        <dbReference type="Proteomes" id="UP001295684"/>
    </source>
</evidence>
<dbReference type="AlphaFoldDB" id="A0AAD1XDA2"/>
<keyword evidence="4 7" id="KW-1133">Transmembrane helix</keyword>
<feature type="transmembrane region" description="Helical" evidence="7">
    <location>
        <begin position="356"/>
        <end position="376"/>
    </location>
</feature>
<comment type="similarity">
    <text evidence="6">Belongs to the major facilitator superfamily. Spinster (TC 2.A.1.49) family.</text>
</comment>
<dbReference type="GO" id="GO:0022857">
    <property type="term" value="F:transmembrane transporter activity"/>
    <property type="evidence" value="ECO:0007669"/>
    <property type="project" value="InterPro"/>
</dbReference>
<feature type="transmembrane region" description="Helical" evidence="7">
    <location>
        <begin position="258"/>
        <end position="284"/>
    </location>
</feature>
<feature type="transmembrane region" description="Helical" evidence="7">
    <location>
        <begin position="109"/>
        <end position="128"/>
    </location>
</feature>
<dbReference type="Pfam" id="PF07690">
    <property type="entry name" value="MFS_1"/>
    <property type="match status" value="1"/>
</dbReference>
<evidence type="ECO:0000256" key="1">
    <source>
        <dbReference type="ARBA" id="ARBA00004141"/>
    </source>
</evidence>
<keyword evidence="10" id="KW-1185">Reference proteome</keyword>
<keyword evidence="5 7" id="KW-0472">Membrane</keyword>
<evidence type="ECO:0000256" key="4">
    <source>
        <dbReference type="ARBA" id="ARBA00022989"/>
    </source>
</evidence>
<keyword evidence="3 7" id="KW-0812">Transmembrane</keyword>
<feature type="transmembrane region" description="Helical" evidence="7">
    <location>
        <begin position="168"/>
        <end position="192"/>
    </location>
</feature>
<feature type="transmembrane region" description="Helical" evidence="7">
    <location>
        <begin position="429"/>
        <end position="452"/>
    </location>
</feature>
<comment type="subcellular location">
    <subcellularLocation>
        <location evidence="1">Membrane</location>
        <topology evidence="1">Multi-pass membrane protein</topology>
    </subcellularLocation>
</comment>
<evidence type="ECO:0000256" key="2">
    <source>
        <dbReference type="ARBA" id="ARBA00022448"/>
    </source>
</evidence>
<sequence length="477" mass="52923">MLNNTSQAESSADTDSKRLLSEIEIADQKLGFKEIYGLAILGANNAVSFWMAFIVVYVNPGDTPYTSMEKDLDLTQTEYGLLSGVTYSLLSALFSIFSGALVDKFSRKWTLVIAAFLWSGLTFTQSFATNFITIIIPRIVMEIVLTANHASSLSLISDYFNSKYRARACSLYQFGLYVGIGFGSFSIIMTKLIGWRNAFRVCAGFGGFIAFLTIFISEPQRGKFNSEQDNQDFKDISVSMSRLEKLKKSLKIIFTNKICIFLCLSNMVRLFGTSAIGFWAVRFFKSKFPDYQNEYSIINGISLITINLISLYVGGTIGDHYDNKNPAVKSYIVAIGGLISFPFLLVAFVFSTNFWLSSSLFMLSFLFSESWFGNVLSMIQNVFPSQLVGSATAVFLVSGGISGACSNLLLGVLSDKYHTSKNPKAAGNLLIILVGISYIGSAPLFIISGYFYKKYIRSKSKAEKCPKVIEEEEENEE</sequence>
<gene>
    <name evidence="9" type="ORF">ECRASSUSDP1_LOCUS8906</name>
</gene>
<evidence type="ECO:0000313" key="9">
    <source>
        <dbReference type="EMBL" id="CAI2367618.1"/>
    </source>
</evidence>
<organism evidence="9 10">
    <name type="scientific">Euplotes crassus</name>
    <dbReference type="NCBI Taxonomy" id="5936"/>
    <lineage>
        <taxon>Eukaryota</taxon>
        <taxon>Sar</taxon>
        <taxon>Alveolata</taxon>
        <taxon>Ciliophora</taxon>
        <taxon>Intramacronucleata</taxon>
        <taxon>Spirotrichea</taxon>
        <taxon>Hypotrichia</taxon>
        <taxon>Euplotida</taxon>
        <taxon>Euplotidae</taxon>
        <taxon>Moneuplotes</taxon>
    </lineage>
</organism>
<evidence type="ECO:0000259" key="8">
    <source>
        <dbReference type="PROSITE" id="PS50850"/>
    </source>
</evidence>